<dbReference type="PRINTS" id="PR00705">
    <property type="entry name" value="PAPAIN"/>
</dbReference>
<dbReference type="Gene3D" id="3.90.70.10">
    <property type="entry name" value="Cysteine proteinases"/>
    <property type="match status" value="1"/>
</dbReference>
<evidence type="ECO:0000256" key="2">
    <source>
        <dbReference type="ARBA" id="ARBA00022670"/>
    </source>
</evidence>
<evidence type="ECO:0000313" key="12">
    <source>
        <dbReference type="Proteomes" id="UP000025227"/>
    </source>
</evidence>
<organism evidence="12 13">
    <name type="scientific">Haemonchus contortus</name>
    <name type="common">Barber pole worm</name>
    <dbReference type="NCBI Taxonomy" id="6289"/>
    <lineage>
        <taxon>Eukaryota</taxon>
        <taxon>Metazoa</taxon>
        <taxon>Ecdysozoa</taxon>
        <taxon>Nematoda</taxon>
        <taxon>Chromadorea</taxon>
        <taxon>Rhabditida</taxon>
        <taxon>Rhabditina</taxon>
        <taxon>Rhabditomorpha</taxon>
        <taxon>Strongyloidea</taxon>
        <taxon>Trichostrongylidae</taxon>
        <taxon>Haemonchus</taxon>
    </lineage>
</organism>
<dbReference type="CDD" id="cd02620">
    <property type="entry name" value="Peptidase_C1A_CathepsinB"/>
    <property type="match status" value="1"/>
</dbReference>
<keyword evidence="8" id="KW-0325">Glycoprotein</keyword>
<dbReference type="InterPro" id="IPR000668">
    <property type="entry name" value="Peptidase_C1A_C"/>
</dbReference>
<evidence type="ECO:0000256" key="3">
    <source>
        <dbReference type="ARBA" id="ARBA00022729"/>
    </source>
</evidence>
<dbReference type="GO" id="GO:0006508">
    <property type="term" value="P:proteolysis"/>
    <property type="evidence" value="ECO:0007669"/>
    <property type="project" value="UniProtKB-KW"/>
</dbReference>
<keyword evidence="12" id="KW-1185">Reference proteome</keyword>
<keyword evidence="7" id="KW-1015">Disulfide bond</keyword>
<dbReference type="PROSITE" id="PS00640">
    <property type="entry name" value="THIOL_PROTEASE_ASN"/>
    <property type="match status" value="1"/>
</dbReference>
<keyword evidence="6" id="KW-0865">Zymogen</keyword>
<evidence type="ECO:0000256" key="4">
    <source>
        <dbReference type="ARBA" id="ARBA00022801"/>
    </source>
</evidence>
<evidence type="ECO:0000256" key="7">
    <source>
        <dbReference type="ARBA" id="ARBA00023157"/>
    </source>
</evidence>
<dbReference type="AlphaFoldDB" id="A0A7I4XUP0"/>
<dbReference type="InterPro" id="IPR013128">
    <property type="entry name" value="Peptidase_C1A"/>
</dbReference>
<evidence type="ECO:0000259" key="11">
    <source>
        <dbReference type="SMART" id="SM00645"/>
    </source>
</evidence>
<dbReference type="WBParaSite" id="HCON_00005990-00001">
    <property type="protein sequence ID" value="HCON_00005990-00001"/>
    <property type="gene ID" value="HCON_00005990"/>
</dbReference>
<dbReference type="PROSITE" id="PS00139">
    <property type="entry name" value="THIOL_PROTEASE_CYS"/>
    <property type="match status" value="1"/>
</dbReference>
<sequence length="344" mass="38425">MKVLTLVFCIYLCRTSVADEHNTEGIPLEAQKLDGEPLVEYLRKSQNLFEVNSDPTPGFEYKLMDMEFNDEGSNPVVNSNDEPGDEIPAEYDPRITWANCSSFSAIRDQANCGSCWAVSTAAAITDRICIATKGKKQIEISASDIMSCCTKCGNGCRGGWPIRAFEFFSNEGVVSGGNYASKGCYPYALHPCGQHGNETFYGDCEVARAPTPMCQRKCQPGYRRQYRTDKRFGKLLSAYKLPRWVPAIQREIMERGSVVATFTTYSDFSRYKSGIYKHTAGRAKGRHAVKIIGWGTENGTDYWIIANSWHDDWGEKGFFRMIRGIDDCGIESSVDAGLVDVDRI</sequence>
<dbReference type="Proteomes" id="UP000025227">
    <property type="component" value="Unplaced"/>
</dbReference>
<name>A0A7I4XUP0_HAECO</name>
<feature type="domain" description="Peptidase C1A papain C-terminal" evidence="11">
    <location>
        <begin position="87"/>
        <end position="338"/>
    </location>
</feature>
<evidence type="ECO:0000256" key="8">
    <source>
        <dbReference type="ARBA" id="ARBA00023180"/>
    </source>
</evidence>
<dbReference type="SMART" id="SM00645">
    <property type="entry name" value="Pept_C1"/>
    <property type="match status" value="1"/>
</dbReference>
<evidence type="ECO:0000256" key="5">
    <source>
        <dbReference type="ARBA" id="ARBA00022807"/>
    </source>
</evidence>
<dbReference type="PANTHER" id="PTHR12411">
    <property type="entry name" value="CYSTEINE PROTEASE FAMILY C1-RELATED"/>
    <property type="match status" value="1"/>
</dbReference>
<evidence type="ECO:0000256" key="1">
    <source>
        <dbReference type="ARBA" id="ARBA00008455"/>
    </source>
</evidence>
<keyword evidence="2" id="KW-0645">Protease</keyword>
<keyword evidence="5" id="KW-0788">Thiol protease</keyword>
<dbReference type="SUPFAM" id="SSF54001">
    <property type="entry name" value="Cysteine proteinases"/>
    <property type="match status" value="1"/>
</dbReference>
<evidence type="ECO:0000256" key="10">
    <source>
        <dbReference type="SAM" id="SignalP"/>
    </source>
</evidence>
<dbReference type="Pfam" id="PF00112">
    <property type="entry name" value="Peptidase_C1"/>
    <property type="match status" value="1"/>
</dbReference>
<evidence type="ECO:0000256" key="9">
    <source>
        <dbReference type="ARBA" id="ARBA00057399"/>
    </source>
</evidence>
<reference evidence="13" key="1">
    <citation type="submission" date="2020-12" db="UniProtKB">
        <authorList>
            <consortium name="WormBaseParasite"/>
        </authorList>
    </citation>
    <scope>IDENTIFICATION</scope>
    <source>
        <strain evidence="13">MHco3</strain>
    </source>
</reference>
<evidence type="ECO:0000256" key="6">
    <source>
        <dbReference type="ARBA" id="ARBA00023145"/>
    </source>
</evidence>
<proteinExistence type="inferred from homology"/>
<comment type="similarity">
    <text evidence="1">Belongs to the peptidase C1 family.</text>
</comment>
<dbReference type="OrthoDB" id="10253408at2759"/>
<dbReference type="GO" id="GO:0008234">
    <property type="term" value="F:cysteine-type peptidase activity"/>
    <property type="evidence" value="ECO:0007669"/>
    <property type="project" value="UniProtKB-KW"/>
</dbReference>
<dbReference type="InterPro" id="IPR025661">
    <property type="entry name" value="Pept_asp_AS"/>
</dbReference>
<comment type="function">
    <text evidence="9">Expression of the protease correlates with blood-feeding and suggests a role for the protease in blood digestion.</text>
</comment>
<dbReference type="InterPro" id="IPR025660">
    <property type="entry name" value="Pept_his_AS"/>
</dbReference>
<keyword evidence="3 10" id="KW-0732">Signal</keyword>
<dbReference type="InterPro" id="IPR038765">
    <property type="entry name" value="Papain-like_cys_pep_sf"/>
</dbReference>
<feature type="signal peptide" evidence="10">
    <location>
        <begin position="1"/>
        <end position="18"/>
    </location>
</feature>
<dbReference type="InterPro" id="IPR000169">
    <property type="entry name" value="Pept_cys_AS"/>
</dbReference>
<keyword evidence="4" id="KW-0378">Hydrolase</keyword>
<dbReference type="PROSITE" id="PS00639">
    <property type="entry name" value="THIOL_PROTEASE_HIS"/>
    <property type="match status" value="1"/>
</dbReference>
<feature type="chain" id="PRO_5029502904" evidence="10">
    <location>
        <begin position="19"/>
        <end position="344"/>
    </location>
</feature>
<dbReference type="FunFam" id="3.90.70.10:FF:000031">
    <property type="entry name" value="Cathepsin B"/>
    <property type="match status" value="1"/>
</dbReference>
<protein>
    <submittedName>
        <fullName evidence="13">Pept_C1 domain-containing protein</fullName>
    </submittedName>
</protein>
<accession>A0A7I4XUP0</accession>
<evidence type="ECO:0000313" key="13">
    <source>
        <dbReference type="WBParaSite" id="HCON_00005990-00001"/>
    </source>
</evidence>